<evidence type="ECO:0000313" key="3">
    <source>
        <dbReference type="Proteomes" id="UP000035704"/>
    </source>
</evidence>
<dbReference type="KEGG" id="cace:CACET_c19330"/>
<feature type="transmembrane region" description="Helical" evidence="1">
    <location>
        <begin position="51"/>
        <end position="75"/>
    </location>
</feature>
<gene>
    <name evidence="2" type="ORF">CACET_c19330</name>
</gene>
<name>A0A0G3W9L0_9CLOT</name>
<reference evidence="2 3" key="1">
    <citation type="submission" date="2014-10" db="EMBL/GenBank/DDBJ databases">
        <title>Genome sequence of Clostridium aceticum DSM 1496.</title>
        <authorList>
            <person name="Poehlein A."/>
            <person name="Schiel-Bengelsdorf B."/>
            <person name="Gottschalk G."/>
            <person name="Duerre P."/>
            <person name="Daniel R."/>
        </authorList>
    </citation>
    <scope>NUCLEOTIDE SEQUENCE [LARGE SCALE GENOMIC DNA]</scope>
    <source>
        <strain evidence="2 3">DSM 1496</strain>
    </source>
</reference>
<sequence length="186" mass="21432">MLEIFKRYIGILLLGVVIKLLDDDVDGDKNQKTLYSKIYSDLAEYKLPYCLLFLSLSMLLETYLVFSLFTCAYIIGMFHFPSQKLPLHLKAYQEMALLIIVNLLLVPLEIFSFAFIAILLIQLIDDLMDEAYDFKYGYKNLVNSFGRGEVILTSSILLILCLMLSWTNTVIVLSCSFLINYLYSKL</sequence>
<dbReference type="EMBL" id="CP009687">
    <property type="protein sequence ID" value="AKL95381.1"/>
    <property type="molecule type" value="Genomic_DNA"/>
</dbReference>
<keyword evidence="3" id="KW-1185">Reference proteome</keyword>
<dbReference type="STRING" id="84022.CACET_c19330"/>
<protein>
    <submittedName>
        <fullName evidence="2">Uncharacterized protein</fullName>
    </submittedName>
</protein>
<keyword evidence="1" id="KW-1133">Transmembrane helix</keyword>
<keyword evidence="1" id="KW-0472">Membrane</keyword>
<feature type="transmembrane region" description="Helical" evidence="1">
    <location>
        <begin position="150"/>
        <end position="183"/>
    </location>
</feature>
<dbReference type="AlphaFoldDB" id="A0A0G3W9L0"/>
<evidence type="ECO:0000256" key="1">
    <source>
        <dbReference type="SAM" id="Phobius"/>
    </source>
</evidence>
<accession>A0A0G3W9L0</accession>
<dbReference type="Proteomes" id="UP000035704">
    <property type="component" value="Chromosome"/>
</dbReference>
<feature type="transmembrane region" description="Helical" evidence="1">
    <location>
        <begin position="96"/>
        <end position="124"/>
    </location>
</feature>
<dbReference type="PATRIC" id="fig|84022.6.peg.1930"/>
<keyword evidence="1" id="KW-0812">Transmembrane</keyword>
<organism evidence="2 3">
    <name type="scientific">Clostridium aceticum</name>
    <dbReference type="NCBI Taxonomy" id="84022"/>
    <lineage>
        <taxon>Bacteria</taxon>
        <taxon>Bacillati</taxon>
        <taxon>Bacillota</taxon>
        <taxon>Clostridia</taxon>
        <taxon>Eubacteriales</taxon>
        <taxon>Clostridiaceae</taxon>
        <taxon>Clostridium</taxon>
    </lineage>
</organism>
<evidence type="ECO:0000313" key="2">
    <source>
        <dbReference type="EMBL" id="AKL95381.1"/>
    </source>
</evidence>
<proteinExistence type="predicted"/>